<dbReference type="InterPro" id="IPR001789">
    <property type="entry name" value="Sig_transdc_resp-reg_receiver"/>
</dbReference>
<dbReference type="InterPro" id="IPR011006">
    <property type="entry name" value="CheY-like_superfamily"/>
</dbReference>
<dbReference type="GO" id="GO:0000160">
    <property type="term" value="P:phosphorelay signal transduction system"/>
    <property type="evidence" value="ECO:0007669"/>
    <property type="project" value="InterPro"/>
</dbReference>
<dbReference type="AlphaFoldDB" id="A0A1G2PT53"/>
<sequence>MNSNINILLVEDEEALGKIMTARLKEEGFGVDLFLTGEGIIPIVKKVKPDLVLLDILLPGKDGIEILKELKSDSELKQIPVVMLTMLNDETRIAEAMELGSRGYLVKGDYNLDMLAKTVKDILIKP</sequence>
<dbReference type="PANTHER" id="PTHR44591:SF3">
    <property type="entry name" value="RESPONSE REGULATORY DOMAIN-CONTAINING PROTEIN"/>
    <property type="match status" value="1"/>
</dbReference>
<dbReference type="SMART" id="SM00448">
    <property type="entry name" value="REC"/>
    <property type="match status" value="1"/>
</dbReference>
<gene>
    <name evidence="4" type="ORF">A3A97_01670</name>
</gene>
<evidence type="ECO:0000256" key="1">
    <source>
        <dbReference type="ARBA" id="ARBA00022553"/>
    </source>
</evidence>
<organism evidence="4 5">
    <name type="scientific">Candidatus Terrybacteria bacterium RIFCSPLOWO2_01_FULL_40_23</name>
    <dbReference type="NCBI Taxonomy" id="1802366"/>
    <lineage>
        <taxon>Bacteria</taxon>
        <taxon>Candidatus Terryibacteriota</taxon>
    </lineage>
</organism>
<dbReference type="Gene3D" id="3.40.50.2300">
    <property type="match status" value="1"/>
</dbReference>
<evidence type="ECO:0000313" key="4">
    <source>
        <dbReference type="EMBL" id="OHA50781.1"/>
    </source>
</evidence>
<evidence type="ECO:0000256" key="2">
    <source>
        <dbReference type="PROSITE-ProRule" id="PRU00169"/>
    </source>
</evidence>
<feature type="domain" description="Response regulatory" evidence="3">
    <location>
        <begin position="6"/>
        <end position="122"/>
    </location>
</feature>
<proteinExistence type="predicted"/>
<dbReference type="SUPFAM" id="SSF52172">
    <property type="entry name" value="CheY-like"/>
    <property type="match status" value="1"/>
</dbReference>
<name>A0A1G2PT53_9BACT</name>
<dbReference type="Pfam" id="PF00072">
    <property type="entry name" value="Response_reg"/>
    <property type="match status" value="1"/>
</dbReference>
<evidence type="ECO:0000313" key="5">
    <source>
        <dbReference type="Proteomes" id="UP000176951"/>
    </source>
</evidence>
<dbReference type="PANTHER" id="PTHR44591">
    <property type="entry name" value="STRESS RESPONSE REGULATOR PROTEIN 1"/>
    <property type="match status" value="1"/>
</dbReference>
<reference evidence="4 5" key="1">
    <citation type="journal article" date="2016" name="Nat. Commun.">
        <title>Thousands of microbial genomes shed light on interconnected biogeochemical processes in an aquifer system.</title>
        <authorList>
            <person name="Anantharaman K."/>
            <person name="Brown C.T."/>
            <person name="Hug L.A."/>
            <person name="Sharon I."/>
            <person name="Castelle C.J."/>
            <person name="Probst A.J."/>
            <person name="Thomas B.C."/>
            <person name="Singh A."/>
            <person name="Wilkins M.J."/>
            <person name="Karaoz U."/>
            <person name="Brodie E.L."/>
            <person name="Williams K.H."/>
            <person name="Hubbard S.S."/>
            <person name="Banfield J.F."/>
        </authorList>
    </citation>
    <scope>NUCLEOTIDE SEQUENCE [LARGE SCALE GENOMIC DNA]</scope>
</reference>
<feature type="modified residue" description="4-aspartylphosphate" evidence="2">
    <location>
        <position position="55"/>
    </location>
</feature>
<dbReference type="Proteomes" id="UP000176951">
    <property type="component" value="Unassembled WGS sequence"/>
</dbReference>
<dbReference type="EMBL" id="MHSW01000029">
    <property type="protein sequence ID" value="OHA50781.1"/>
    <property type="molecule type" value="Genomic_DNA"/>
</dbReference>
<protein>
    <recommendedName>
        <fullName evidence="3">Response regulatory domain-containing protein</fullName>
    </recommendedName>
</protein>
<dbReference type="PROSITE" id="PS50110">
    <property type="entry name" value="RESPONSE_REGULATORY"/>
    <property type="match status" value="1"/>
</dbReference>
<comment type="caution">
    <text evidence="4">The sequence shown here is derived from an EMBL/GenBank/DDBJ whole genome shotgun (WGS) entry which is preliminary data.</text>
</comment>
<evidence type="ECO:0000259" key="3">
    <source>
        <dbReference type="PROSITE" id="PS50110"/>
    </source>
</evidence>
<keyword evidence="1 2" id="KW-0597">Phosphoprotein</keyword>
<accession>A0A1G2PT53</accession>
<dbReference type="InterPro" id="IPR050595">
    <property type="entry name" value="Bact_response_regulator"/>
</dbReference>